<sequence length="455" mass="51891">MKKLKPVPLMKHVLSVVVLGSCIFIVYKIQMFLHGVPLTQNKPPSVYGISLVIFALYVTEMTKLPFFIVNFLGVVFLNNFEKRPKLRHSLLECPFLCFRVVTRGLYPDLVQKNVQLNLQTCQKFGLKNFVIQVVSDNAINLSANQQCSELIVPVRYTTKHGSLFKARALQYALEPENDILKPGDWIVHLDEETLLTEDSLIGIINFAVVKTHSFGQGVIKYNSGEIVNWITTLADSVRVGTDYGYIRFCLRVLHRPLFFLKGSFIVADAEAEKKISFDHGPDASITEDSFFASLARSQGFSFGFVEGTMLEQSTYTIHDFAKQKRRWMHGVFLTAVSNKIPVRYKLGPILLTLSRCFVPFNTLLIILMHVMVEPIPYHLIASSSFTYGTHVFLAIFGTFKTFEAHKHGSRKSIFLILASVLCCFLTIVIEHWNSVVVFWQPRISMNRFHFYIVKK</sequence>
<dbReference type="Proteomes" id="UP001165740">
    <property type="component" value="Chromosome 16"/>
</dbReference>
<dbReference type="InterPro" id="IPR001173">
    <property type="entry name" value="Glyco_trans_2-like"/>
</dbReference>
<dbReference type="Pfam" id="PF13632">
    <property type="entry name" value="Glyco_trans_2_3"/>
    <property type="match status" value="1"/>
</dbReference>
<dbReference type="InterPro" id="IPR029044">
    <property type="entry name" value="Nucleotide-diphossugar_trans"/>
</dbReference>
<accession>A0A9U8E758</accession>
<evidence type="ECO:0000313" key="4">
    <source>
        <dbReference type="RefSeq" id="XP_013075917.2"/>
    </source>
</evidence>
<dbReference type="RefSeq" id="XP_013075917.2">
    <property type="nucleotide sequence ID" value="XM_013220463.2"/>
</dbReference>
<evidence type="ECO:0000259" key="2">
    <source>
        <dbReference type="Pfam" id="PF13632"/>
    </source>
</evidence>
<evidence type="ECO:0000313" key="3">
    <source>
        <dbReference type="Proteomes" id="UP001165740"/>
    </source>
</evidence>
<dbReference type="PROSITE" id="PS51257">
    <property type="entry name" value="PROKAR_LIPOPROTEIN"/>
    <property type="match status" value="1"/>
</dbReference>
<dbReference type="SUPFAM" id="SSF53448">
    <property type="entry name" value="Nucleotide-diphospho-sugar transferases"/>
    <property type="match status" value="1"/>
</dbReference>
<dbReference type="KEGG" id="bgt:106062194"/>
<reference evidence="4" key="1">
    <citation type="submission" date="2025-08" db="UniProtKB">
        <authorList>
            <consortium name="RefSeq"/>
        </authorList>
    </citation>
    <scope>IDENTIFICATION</scope>
</reference>
<gene>
    <name evidence="4" type="primary">LOC106062194</name>
</gene>
<feature type="transmembrane region" description="Helical" evidence="1">
    <location>
        <begin position="411"/>
        <end position="429"/>
    </location>
</feature>
<dbReference type="GeneID" id="106062194"/>
<keyword evidence="1" id="KW-1133">Transmembrane helix</keyword>
<dbReference type="GO" id="GO:0005737">
    <property type="term" value="C:cytoplasm"/>
    <property type="evidence" value="ECO:0007669"/>
    <property type="project" value="TreeGrafter"/>
</dbReference>
<feature type="domain" description="Glycosyltransferase 2-like" evidence="2">
    <location>
        <begin position="185"/>
        <end position="372"/>
    </location>
</feature>
<feature type="transmembrane region" description="Helical" evidence="1">
    <location>
        <begin position="349"/>
        <end position="371"/>
    </location>
</feature>
<organism evidence="3 4">
    <name type="scientific">Biomphalaria glabrata</name>
    <name type="common">Bloodfluke planorb</name>
    <name type="synonym">Freshwater snail</name>
    <dbReference type="NCBI Taxonomy" id="6526"/>
    <lineage>
        <taxon>Eukaryota</taxon>
        <taxon>Metazoa</taxon>
        <taxon>Spiralia</taxon>
        <taxon>Lophotrochozoa</taxon>
        <taxon>Mollusca</taxon>
        <taxon>Gastropoda</taxon>
        <taxon>Heterobranchia</taxon>
        <taxon>Euthyneura</taxon>
        <taxon>Panpulmonata</taxon>
        <taxon>Hygrophila</taxon>
        <taxon>Lymnaeoidea</taxon>
        <taxon>Planorbidae</taxon>
        <taxon>Biomphalaria</taxon>
    </lineage>
</organism>
<dbReference type="PANTHER" id="PTHR16779:SF1">
    <property type="entry name" value="BETA-1,4-MANNOSYLTRANSFERASE EGH"/>
    <property type="match status" value="1"/>
</dbReference>
<proteinExistence type="predicted"/>
<dbReference type="GO" id="GO:0019187">
    <property type="term" value="F:beta-1,4-mannosyltransferase activity"/>
    <property type="evidence" value="ECO:0007669"/>
    <property type="project" value="InterPro"/>
</dbReference>
<keyword evidence="1" id="KW-0812">Transmembrane</keyword>
<name>A0A9U8E758_BIOGL</name>
<feature type="transmembrane region" description="Helical" evidence="1">
    <location>
        <begin position="49"/>
        <end position="77"/>
    </location>
</feature>
<dbReference type="OrthoDB" id="3971593at2759"/>
<protein>
    <submittedName>
        <fullName evidence="4">Beta-1,4-mannosyltransferase egh-like</fullName>
    </submittedName>
</protein>
<feature type="transmembrane region" description="Helical" evidence="1">
    <location>
        <begin position="12"/>
        <end position="29"/>
    </location>
</feature>
<dbReference type="InterPro" id="IPR027389">
    <property type="entry name" value="B_mannosylTrfase_Bre-3/Egh"/>
</dbReference>
<keyword evidence="3" id="KW-1185">Reference proteome</keyword>
<dbReference type="PANTHER" id="PTHR16779">
    <property type="entry name" value="BETA-1,4-MANNOSYLTRANSFERASE EGH"/>
    <property type="match status" value="1"/>
</dbReference>
<evidence type="ECO:0000256" key="1">
    <source>
        <dbReference type="SAM" id="Phobius"/>
    </source>
</evidence>
<dbReference type="AlphaFoldDB" id="A0A9U8E758"/>
<keyword evidence="1" id="KW-0472">Membrane</keyword>
<feature type="transmembrane region" description="Helical" evidence="1">
    <location>
        <begin position="377"/>
        <end position="399"/>
    </location>
</feature>